<evidence type="ECO:0000313" key="4">
    <source>
        <dbReference type="EMBL" id="WJW69231.1"/>
    </source>
</evidence>
<feature type="compositionally biased region" description="Pro residues" evidence="1">
    <location>
        <begin position="1"/>
        <end position="63"/>
    </location>
</feature>
<evidence type="ECO:0000313" key="5">
    <source>
        <dbReference type="Proteomes" id="UP000521676"/>
    </source>
</evidence>
<keyword evidence="2" id="KW-0472">Membrane</keyword>
<reference evidence="4" key="2">
    <citation type="journal article" date="2024" name="Nature">
        <title>Anoxygenic phototroph of the Chloroflexota uses a type I reaction centre.</title>
        <authorList>
            <person name="Tsuji J.M."/>
            <person name="Shaw N.A."/>
            <person name="Nagashima S."/>
            <person name="Venkiteswaran J.J."/>
            <person name="Schiff S.L."/>
            <person name="Watanabe T."/>
            <person name="Fukui M."/>
            <person name="Hanada S."/>
            <person name="Tank M."/>
            <person name="Neufeld J.D."/>
        </authorList>
    </citation>
    <scope>NUCLEOTIDE SEQUENCE</scope>
    <source>
        <strain evidence="4">L227-S17</strain>
    </source>
</reference>
<protein>
    <submittedName>
        <fullName evidence="3">Uncharacterized protein</fullName>
    </submittedName>
</protein>
<dbReference type="EMBL" id="CP128400">
    <property type="protein sequence ID" value="WJW69231.1"/>
    <property type="molecule type" value="Genomic_DNA"/>
</dbReference>
<evidence type="ECO:0000256" key="1">
    <source>
        <dbReference type="SAM" id="MobiDB-lite"/>
    </source>
</evidence>
<evidence type="ECO:0000313" key="6">
    <source>
        <dbReference type="Proteomes" id="UP001431572"/>
    </source>
</evidence>
<evidence type="ECO:0000313" key="3">
    <source>
        <dbReference type="EMBL" id="NWJ47313.1"/>
    </source>
</evidence>
<keyword evidence="2" id="KW-1133">Transmembrane helix</keyword>
<feature type="region of interest" description="Disordered" evidence="1">
    <location>
        <begin position="1"/>
        <end position="68"/>
    </location>
</feature>
<sequence length="236" mass="25798">MAQYPNQPPTGQPPYGQPPQGQPPYGQPGQPPYGQPPQGQPPYGQPGQPPYGQPPQGQPPYQQPPQYQQQAAQAMKNLTAPVAKVDAADAYDRVLSLIAYLWIIFFGFTPLLGIRIVDFGVSTTQFSFGWDFKGFFGLIAPFAIMLASRNNPLAGFHSKQAFFLAIGYVVVRAILQLFYLIPARGFQDVLLTGLLEPLIQITFAFAAVFAGVRAFLNKELYTIPVIGGFIGKPKLP</sequence>
<organism evidence="3 5">
    <name type="scientific">Candidatus Chlorohelix allophototropha</name>
    <dbReference type="NCBI Taxonomy" id="3003348"/>
    <lineage>
        <taxon>Bacteria</taxon>
        <taxon>Bacillati</taxon>
        <taxon>Chloroflexota</taxon>
        <taxon>Chloroflexia</taxon>
        <taxon>Candidatus Chloroheliales</taxon>
        <taxon>Candidatus Chloroheliaceae</taxon>
        <taxon>Candidatus Chlorohelix</taxon>
    </lineage>
</organism>
<dbReference type="AlphaFoldDB" id="A0A8T7M5G3"/>
<feature type="transmembrane region" description="Helical" evidence="2">
    <location>
        <begin position="197"/>
        <end position="216"/>
    </location>
</feature>
<feature type="transmembrane region" description="Helical" evidence="2">
    <location>
        <begin position="94"/>
        <end position="112"/>
    </location>
</feature>
<dbReference type="Proteomes" id="UP001431572">
    <property type="component" value="Chromosome 2"/>
</dbReference>
<dbReference type="RefSeq" id="WP_341471116.1">
    <property type="nucleotide sequence ID" value="NZ_CP128400.1"/>
</dbReference>
<reference evidence="3 5" key="1">
    <citation type="submission" date="2020-06" db="EMBL/GenBank/DDBJ databases">
        <title>Anoxygenic phototrophic Chloroflexota member uses a Type I reaction center.</title>
        <authorList>
            <person name="Tsuji J.M."/>
            <person name="Shaw N.A."/>
            <person name="Nagashima S."/>
            <person name="Venkiteswaran J."/>
            <person name="Schiff S.L."/>
            <person name="Hanada S."/>
            <person name="Tank M."/>
            <person name="Neufeld J.D."/>
        </authorList>
    </citation>
    <scope>NUCLEOTIDE SEQUENCE [LARGE SCALE GENOMIC DNA]</scope>
    <source>
        <strain evidence="3">L227-S17</strain>
    </source>
</reference>
<proteinExistence type="predicted"/>
<name>A0A8T7M5G3_9CHLR</name>
<dbReference type="Proteomes" id="UP000521676">
    <property type="component" value="Unassembled WGS sequence"/>
</dbReference>
<feature type="transmembrane region" description="Helical" evidence="2">
    <location>
        <begin position="161"/>
        <end position="181"/>
    </location>
</feature>
<keyword evidence="6" id="KW-1185">Reference proteome</keyword>
<dbReference type="EMBL" id="JACATZ010000003">
    <property type="protein sequence ID" value="NWJ47313.1"/>
    <property type="molecule type" value="Genomic_DNA"/>
</dbReference>
<accession>A0A8T7M5G3</accession>
<feature type="transmembrane region" description="Helical" evidence="2">
    <location>
        <begin position="132"/>
        <end position="149"/>
    </location>
</feature>
<keyword evidence="2" id="KW-0812">Transmembrane</keyword>
<evidence type="ECO:0000256" key="2">
    <source>
        <dbReference type="SAM" id="Phobius"/>
    </source>
</evidence>
<gene>
    <name evidence="3" type="ORF">HXX08_15750</name>
    <name evidence="4" type="ORF">OZ401_002831</name>
</gene>